<accession>A0ABN2FEF1</accession>
<protein>
    <submittedName>
        <fullName evidence="1">Uncharacterized protein</fullName>
    </submittedName>
</protein>
<gene>
    <name evidence="1" type="ORF">GCM10009744_36790</name>
</gene>
<organism evidence="1 2">
    <name type="scientific">Kribbella alba</name>
    <dbReference type="NCBI Taxonomy" id="190197"/>
    <lineage>
        <taxon>Bacteria</taxon>
        <taxon>Bacillati</taxon>
        <taxon>Actinomycetota</taxon>
        <taxon>Actinomycetes</taxon>
        <taxon>Propionibacteriales</taxon>
        <taxon>Kribbellaceae</taxon>
        <taxon>Kribbella</taxon>
    </lineage>
</organism>
<proteinExistence type="predicted"/>
<name>A0ABN2FEF1_9ACTN</name>
<sequence>MLADRMGCLKRRVVANKVVRPLHYVRFAAHHGVPARLLWANDAQSGGIVESLVGCARLYLSSRRHRSVTSVTFPALMRYTCVCSP</sequence>
<dbReference type="Proteomes" id="UP001501319">
    <property type="component" value="Unassembled WGS sequence"/>
</dbReference>
<reference evidence="1 2" key="1">
    <citation type="journal article" date="2019" name="Int. J. Syst. Evol. Microbiol.">
        <title>The Global Catalogue of Microorganisms (GCM) 10K type strain sequencing project: providing services to taxonomists for standard genome sequencing and annotation.</title>
        <authorList>
            <consortium name="The Broad Institute Genomics Platform"/>
            <consortium name="The Broad Institute Genome Sequencing Center for Infectious Disease"/>
            <person name="Wu L."/>
            <person name="Ma J."/>
        </authorList>
    </citation>
    <scope>NUCLEOTIDE SEQUENCE [LARGE SCALE GENOMIC DNA]</scope>
    <source>
        <strain evidence="1 2">JCM 14306</strain>
    </source>
</reference>
<evidence type="ECO:0000313" key="2">
    <source>
        <dbReference type="Proteomes" id="UP001501319"/>
    </source>
</evidence>
<evidence type="ECO:0000313" key="1">
    <source>
        <dbReference type="EMBL" id="GAA1643230.1"/>
    </source>
</evidence>
<keyword evidence="2" id="KW-1185">Reference proteome</keyword>
<comment type="caution">
    <text evidence="1">The sequence shown here is derived from an EMBL/GenBank/DDBJ whole genome shotgun (WGS) entry which is preliminary data.</text>
</comment>
<dbReference type="EMBL" id="BAAANE010000007">
    <property type="protein sequence ID" value="GAA1643230.1"/>
    <property type="molecule type" value="Genomic_DNA"/>
</dbReference>